<evidence type="ECO:0000313" key="1">
    <source>
        <dbReference type="EMBL" id="CAI9153339.1"/>
    </source>
</evidence>
<gene>
    <name evidence="1" type="ORF">MRATA1EN1_LOCUS2301</name>
</gene>
<keyword evidence="2" id="KW-1185">Reference proteome</keyword>
<dbReference type="EMBL" id="OX459946">
    <property type="protein sequence ID" value="CAI9153339.1"/>
    <property type="molecule type" value="Genomic_DNA"/>
</dbReference>
<protein>
    <recommendedName>
        <fullName evidence="3">Ribosomal protein S10</fullName>
    </recommendedName>
</protein>
<evidence type="ECO:0000313" key="2">
    <source>
        <dbReference type="Proteomes" id="UP001176941"/>
    </source>
</evidence>
<reference evidence="1" key="1">
    <citation type="submission" date="2023-04" db="EMBL/GenBank/DDBJ databases">
        <authorList>
            <consortium name="ELIXIR-Norway"/>
        </authorList>
    </citation>
    <scope>NUCLEOTIDE SEQUENCE [LARGE SCALE GENOMIC DNA]</scope>
</reference>
<organism evidence="1 2">
    <name type="scientific">Rangifer tarandus platyrhynchus</name>
    <name type="common">Svalbard reindeer</name>
    <dbReference type="NCBI Taxonomy" id="3082113"/>
    <lineage>
        <taxon>Eukaryota</taxon>
        <taxon>Metazoa</taxon>
        <taxon>Chordata</taxon>
        <taxon>Craniata</taxon>
        <taxon>Vertebrata</taxon>
        <taxon>Euteleostomi</taxon>
        <taxon>Mammalia</taxon>
        <taxon>Eutheria</taxon>
        <taxon>Laurasiatheria</taxon>
        <taxon>Artiodactyla</taxon>
        <taxon>Ruminantia</taxon>
        <taxon>Pecora</taxon>
        <taxon>Cervidae</taxon>
        <taxon>Odocoileinae</taxon>
        <taxon>Rangifer</taxon>
    </lineage>
</organism>
<proteinExistence type="predicted"/>
<sequence length="105" mass="12211">MQGTSQNFHYHFMENNLTKKLQVQSKKILKNIPKKIFSPNHLRVSCRLDTTSYQTRTLSYKHHSKIMKAVKLIQKHNPHTLVKDITICLNMPILAKESSSDSHVI</sequence>
<dbReference type="Proteomes" id="UP001176941">
    <property type="component" value="Chromosome 10"/>
</dbReference>
<accession>A0ABN8XWJ1</accession>
<name>A0ABN8XWJ1_RANTA</name>
<evidence type="ECO:0008006" key="3">
    <source>
        <dbReference type="Google" id="ProtNLM"/>
    </source>
</evidence>